<sequence length="61" mass="6587">MTARPRFFGKAAGGLVPSTQHRPVEFIASIPNMGRRYALVPASGATSRMNSGSVFKTVYDK</sequence>
<reference evidence="1 2" key="1">
    <citation type="submission" date="2017-05" db="EMBL/GenBank/DDBJ databases">
        <authorList>
            <person name="Song R."/>
            <person name="Chenine A.L."/>
            <person name="Ruprecht R.M."/>
        </authorList>
    </citation>
    <scope>NUCLEOTIDE SEQUENCE [LARGE SCALE GENOMIC DNA]</scope>
    <source>
        <strain evidence="1 2">CECT 8663</strain>
    </source>
</reference>
<proteinExistence type="predicted"/>
<dbReference type="AlphaFoldDB" id="A0A238KTD0"/>
<dbReference type="Proteomes" id="UP000220836">
    <property type="component" value="Unassembled WGS sequence"/>
</dbReference>
<gene>
    <name evidence="1" type="ORF">PEV8663_03132</name>
</gene>
<evidence type="ECO:0000313" key="2">
    <source>
        <dbReference type="Proteomes" id="UP000220836"/>
    </source>
</evidence>
<accession>A0A238KTD0</accession>
<dbReference type="EMBL" id="FXYH01000012">
    <property type="protein sequence ID" value="SMX45861.1"/>
    <property type="molecule type" value="Genomic_DNA"/>
</dbReference>
<protein>
    <submittedName>
        <fullName evidence="1">Uncharacterized protein</fullName>
    </submittedName>
</protein>
<organism evidence="1 2">
    <name type="scientific">Pelagimonas varians</name>
    <dbReference type="NCBI Taxonomy" id="696760"/>
    <lineage>
        <taxon>Bacteria</taxon>
        <taxon>Pseudomonadati</taxon>
        <taxon>Pseudomonadota</taxon>
        <taxon>Alphaproteobacteria</taxon>
        <taxon>Rhodobacterales</taxon>
        <taxon>Roseobacteraceae</taxon>
        <taxon>Pelagimonas</taxon>
    </lineage>
</organism>
<keyword evidence="2" id="KW-1185">Reference proteome</keyword>
<evidence type="ECO:0000313" key="1">
    <source>
        <dbReference type="EMBL" id="SMX45861.1"/>
    </source>
</evidence>
<name>A0A238KTD0_9RHOB</name>